<comment type="caution">
    <text evidence="1">The sequence shown here is derived from an EMBL/GenBank/DDBJ whole genome shotgun (WGS) entry which is preliminary data.</text>
</comment>
<dbReference type="VEuPathDB" id="FungiDB:PNEJI1_003059"/>
<protein>
    <submittedName>
        <fullName evidence="1">Uncharacterized protein</fullName>
    </submittedName>
</protein>
<dbReference type="InParanoid" id="L0P8N7"/>
<dbReference type="Proteomes" id="UP000010422">
    <property type="component" value="Unassembled WGS sequence"/>
</dbReference>
<reference evidence="1 2" key="1">
    <citation type="journal article" date="2012" name="MBio">
        <title>De novo assembly of the Pneumocystis jirovecii genome from a single bronchoalveolar lavage fluid specimen from a patient.</title>
        <authorList>
            <person name="Cisse O.H."/>
            <person name="Pagni M."/>
            <person name="Hauser P.M."/>
        </authorList>
    </citation>
    <scope>NUCLEOTIDE SEQUENCE [LARGE SCALE GENOMIC DNA]</scope>
    <source>
        <strain evidence="1 2">SE8</strain>
    </source>
</reference>
<accession>L0P8N7</accession>
<sequence length="121" mass="14340">MDLQIKIFKKKEEEKLKELNDVKDSFEKKIKLDLLENNNCSKLTNDSLPENTNKTEILEDKSLPIENSNQENNHHSLNPTKGNIWRIRKSLYTKLVENEELQENMIILQAIKHLVEYHNIK</sequence>
<gene>
    <name evidence="1" type="ORF">PNEJI1_003059</name>
</gene>
<evidence type="ECO:0000313" key="1">
    <source>
        <dbReference type="EMBL" id="CCJ28748.1"/>
    </source>
</evidence>
<dbReference type="AlphaFoldDB" id="L0P8N7"/>
<proteinExistence type="predicted"/>
<dbReference type="EMBL" id="CAKM01000116">
    <property type="protein sequence ID" value="CCJ28748.1"/>
    <property type="molecule type" value="Genomic_DNA"/>
</dbReference>
<evidence type="ECO:0000313" key="2">
    <source>
        <dbReference type="Proteomes" id="UP000010422"/>
    </source>
</evidence>
<name>L0P8N7_PNEJI</name>
<organism evidence="2">
    <name type="scientific">Pneumocystis jirovecii</name>
    <name type="common">Human pneumocystis pneumonia agent</name>
    <dbReference type="NCBI Taxonomy" id="42068"/>
    <lineage>
        <taxon>Eukaryota</taxon>
        <taxon>Fungi</taxon>
        <taxon>Dikarya</taxon>
        <taxon>Ascomycota</taxon>
        <taxon>Taphrinomycotina</taxon>
        <taxon>Pneumocystomycetes</taxon>
        <taxon>Pneumocystaceae</taxon>
        <taxon>Pneumocystis</taxon>
    </lineage>
</organism>